<dbReference type="Proteomes" id="UP000648182">
    <property type="component" value="Unassembled WGS sequence"/>
</dbReference>
<dbReference type="EMBL" id="JACSPV010000010">
    <property type="protein sequence ID" value="MBD8005015.1"/>
    <property type="molecule type" value="Genomic_DNA"/>
</dbReference>
<dbReference type="InterPro" id="IPR046947">
    <property type="entry name" value="LytR-like"/>
</dbReference>
<evidence type="ECO:0000256" key="1">
    <source>
        <dbReference type="PROSITE-ProRule" id="PRU00169"/>
    </source>
</evidence>
<keyword evidence="1" id="KW-0597">Phosphoprotein</keyword>
<feature type="domain" description="HTH LytTR-type" evidence="3">
    <location>
        <begin position="149"/>
        <end position="255"/>
    </location>
</feature>
<dbReference type="InterPro" id="IPR007492">
    <property type="entry name" value="LytTR_DNA-bd_dom"/>
</dbReference>
<dbReference type="Pfam" id="PF00072">
    <property type="entry name" value="Response_reg"/>
    <property type="match status" value="1"/>
</dbReference>
<name>A0ABR8VJT7_9BACI</name>
<sequence>MTIRVMVAEDERLVREELIYMLQQEEDLLLCPSAESGEQLLDLYEKYAPDVIFLDIHMPMLSGVDVAKKLSKENKALPLFVFITAYDDYALEAFEVEAVDYLLKPYDESRLKKALDRVRRRMSNALQPDSLISRKERDSSASIPATSKLLIDDGEKVVVLSPESIYYATRVDRFVEIHTENEFVQGKMTLQELEEKLKGFPFFRTHRSYLVNLDYIQEITPWFNGAYNLILKGENKTQIPVSRSAQKKLFKLLEQ</sequence>
<dbReference type="InterPro" id="IPR001789">
    <property type="entry name" value="Sig_transdc_resp-reg_receiver"/>
</dbReference>
<protein>
    <submittedName>
        <fullName evidence="4">Response regulator transcription factor</fullName>
    </submittedName>
</protein>
<dbReference type="SMART" id="SM00448">
    <property type="entry name" value="REC"/>
    <property type="match status" value="1"/>
</dbReference>
<gene>
    <name evidence="4" type="ORF">H9631_07970</name>
</gene>
<dbReference type="Pfam" id="PF04397">
    <property type="entry name" value="LytTR"/>
    <property type="match status" value="1"/>
</dbReference>
<dbReference type="PANTHER" id="PTHR37299:SF1">
    <property type="entry name" value="STAGE 0 SPORULATION PROTEIN A HOMOLOG"/>
    <property type="match status" value="1"/>
</dbReference>
<evidence type="ECO:0000259" key="3">
    <source>
        <dbReference type="PROSITE" id="PS50930"/>
    </source>
</evidence>
<dbReference type="CDD" id="cd17532">
    <property type="entry name" value="REC_LytTR_AlgR-like"/>
    <property type="match status" value="1"/>
</dbReference>
<feature type="modified residue" description="4-aspartylphosphate" evidence="1">
    <location>
        <position position="55"/>
    </location>
</feature>
<evidence type="ECO:0000313" key="5">
    <source>
        <dbReference type="Proteomes" id="UP000648182"/>
    </source>
</evidence>
<proteinExistence type="predicted"/>
<dbReference type="Gene3D" id="2.20.25.10">
    <property type="match status" value="1"/>
</dbReference>
<keyword evidence="5" id="KW-1185">Reference proteome</keyword>
<dbReference type="PROSITE" id="PS50110">
    <property type="entry name" value="RESPONSE_REGULATORY"/>
    <property type="match status" value="1"/>
</dbReference>
<dbReference type="Gene3D" id="2.40.50.40">
    <property type="match status" value="1"/>
</dbReference>
<dbReference type="InterPro" id="IPR011006">
    <property type="entry name" value="CheY-like_superfamily"/>
</dbReference>
<reference evidence="4 5" key="1">
    <citation type="submission" date="2020-08" db="EMBL/GenBank/DDBJ databases">
        <title>A Genomic Blueprint of the Chicken Gut Microbiome.</title>
        <authorList>
            <person name="Gilroy R."/>
            <person name="Ravi A."/>
            <person name="Getino M."/>
            <person name="Pursley I."/>
            <person name="Horton D.L."/>
            <person name="Alikhan N.-F."/>
            <person name="Baker D."/>
            <person name="Gharbi K."/>
            <person name="Hall N."/>
            <person name="Watson M."/>
            <person name="Adriaenssens E.M."/>
            <person name="Foster-Nyarko E."/>
            <person name="Jarju S."/>
            <person name="Secka A."/>
            <person name="Antonio M."/>
            <person name="Oren A."/>
            <person name="Chaudhuri R."/>
            <person name="La Ragione R.M."/>
            <person name="Hildebrand F."/>
            <person name="Pallen M.J."/>
        </authorList>
    </citation>
    <scope>NUCLEOTIDE SEQUENCE [LARGE SCALE GENOMIC DNA]</scope>
    <source>
        <strain evidence="4 5">Sa1BUA2</strain>
    </source>
</reference>
<comment type="caution">
    <text evidence="4">The sequence shown here is derived from an EMBL/GenBank/DDBJ whole genome shotgun (WGS) entry which is preliminary data.</text>
</comment>
<dbReference type="SUPFAM" id="SSF52172">
    <property type="entry name" value="CheY-like"/>
    <property type="match status" value="1"/>
</dbReference>
<feature type="domain" description="Response regulatory" evidence="2">
    <location>
        <begin position="4"/>
        <end position="119"/>
    </location>
</feature>
<dbReference type="RefSeq" id="WP_191811596.1">
    <property type="nucleotide sequence ID" value="NZ_JACSPV010000010.1"/>
</dbReference>
<evidence type="ECO:0000259" key="2">
    <source>
        <dbReference type="PROSITE" id="PS50110"/>
    </source>
</evidence>
<dbReference type="SMART" id="SM00850">
    <property type="entry name" value="LytTR"/>
    <property type="match status" value="1"/>
</dbReference>
<evidence type="ECO:0000313" key="4">
    <source>
        <dbReference type="EMBL" id="MBD8005015.1"/>
    </source>
</evidence>
<dbReference type="PANTHER" id="PTHR37299">
    <property type="entry name" value="TRANSCRIPTIONAL REGULATOR-RELATED"/>
    <property type="match status" value="1"/>
</dbReference>
<organism evidence="4 5">
    <name type="scientific">Bacillus norwichensis</name>
    <dbReference type="NCBI Taxonomy" id="2762217"/>
    <lineage>
        <taxon>Bacteria</taxon>
        <taxon>Bacillati</taxon>
        <taxon>Bacillota</taxon>
        <taxon>Bacilli</taxon>
        <taxon>Bacillales</taxon>
        <taxon>Bacillaceae</taxon>
        <taxon>Bacillus</taxon>
    </lineage>
</organism>
<accession>A0ABR8VJT7</accession>
<dbReference type="PROSITE" id="PS50930">
    <property type="entry name" value="HTH_LYTTR"/>
    <property type="match status" value="1"/>
</dbReference>
<dbReference type="Gene3D" id="3.40.50.2300">
    <property type="match status" value="1"/>
</dbReference>